<dbReference type="InterPro" id="IPR017938">
    <property type="entry name" value="Riboflavin_synthase-like_b-brl"/>
</dbReference>
<dbReference type="RefSeq" id="WP_062956513.1">
    <property type="nucleotide sequence ID" value="NZ_JPWB01000001.1"/>
</dbReference>
<dbReference type="GO" id="GO:0016491">
    <property type="term" value="F:oxidoreductase activity"/>
    <property type="evidence" value="ECO:0007669"/>
    <property type="project" value="InterPro"/>
</dbReference>
<reference evidence="3 4" key="1">
    <citation type="submission" date="2014-07" db="EMBL/GenBank/DDBJ databases">
        <title>Draft genome sequence of Thalassospira profundimaris R8-17.</title>
        <authorList>
            <person name="Lai Q."/>
            <person name="Shao Z."/>
        </authorList>
    </citation>
    <scope>NUCLEOTIDE SEQUENCE [LARGE SCALE GENOMIC DNA]</scope>
    <source>
        <strain evidence="3 4">R8-17</strain>
    </source>
</reference>
<name>A0A367VJM2_9PROT</name>
<dbReference type="PROSITE" id="PS51384">
    <property type="entry name" value="FAD_FR"/>
    <property type="match status" value="1"/>
</dbReference>
<dbReference type="InterPro" id="IPR007037">
    <property type="entry name" value="SIP_rossman_dom"/>
</dbReference>
<dbReference type="CDD" id="cd06193">
    <property type="entry name" value="siderophore_interacting"/>
    <property type="match status" value="1"/>
</dbReference>
<dbReference type="PANTHER" id="PTHR30157">
    <property type="entry name" value="FERRIC REDUCTASE, NADPH-DEPENDENT"/>
    <property type="match status" value="1"/>
</dbReference>
<evidence type="ECO:0000256" key="1">
    <source>
        <dbReference type="ARBA" id="ARBA00035644"/>
    </source>
</evidence>
<dbReference type="InterPro" id="IPR039374">
    <property type="entry name" value="SIP_fam"/>
</dbReference>
<evidence type="ECO:0000313" key="3">
    <source>
        <dbReference type="EMBL" id="RCK25407.1"/>
    </source>
</evidence>
<evidence type="ECO:0000313" key="4">
    <source>
        <dbReference type="Proteomes" id="UP000253061"/>
    </source>
</evidence>
<dbReference type="Gene3D" id="3.40.50.80">
    <property type="entry name" value="Nucleotide-binding domain of ferredoxin-NADP reductase (FNR) module"/>
    <property type="match status" value="1"/>
</dbReference>
<dbReference type="Pfam" id="PF09981">
    <property type="entry name" value="DUF2218"/>
    <property type="match status" value="1"/>
</dbReference>
<accession>A0A367VJM2</accession>
<feature type="domain" description="FAD-binding FR-type" evidence="2">
    <location>
        <begin position="107"/>
        <end position="231"/>
    </location>
</feature>
<comment type="caution">
    <text evidence="3">The sequence shown here is derived from an EMBL/GenBank/DDBJ whole genome shotgun (WGS) entry which is preliminary data.</text>
</comment>
<proteinExistence type="inferred from homology"/>
<evidence type="ECO:0000259" key="2">
    <source>
        <dbReference type="PROSITE" id="PS51384"/>
    </source>
</evidence>
<dbReference type="Pfam" id="PF08021">
    <property type="entry name" value="FAD_binding_9"/>
    <property type="match status" value="1"/>
</dbReference>
<dbReference type="InterPro" id="IPR013113">
    <property type="entry name" value="SIP_FAD-bd"/>
</dbReference>
<dbReference type="AlphaFoldDB" id="A0A367VJM2"/>
<gene>
    <name evidence="3" type="ORF">TH6_01970</name>
</gene>
<sequence length="355" mass="38993">MSTSLLTAKTRIALPNSAALINQAAAFYREHDFEVSCQGDRTRISVSVGQIQLSCTETALEVEIAAKSEVDVMQMKSAIISILQQAMPDADLDCRWQGAGKGNGKLPNFCELTVGEITDLSPHMRRLRLHGSELEAYDSEAIHVRLLIPPRGQENPQWPTLADNGMPVWPSDENTVEQRVYTIRAIDAGAGWVDVDFVMHGDNGPGSAFAMHASPGDVVAMTGPLGTALPDADWMLLAGDETALPAIGRYLAEMPDHVSGHAFIEVGSQSDVISVKTESQIQVTWLFRDDAKVVERSLLQDAIRSVDLPDAGQSVYCWAGVEQSDYKPIHNYWRKELGLDRDKCLAMTFWRKAGR</sequence>
<dbReference type="InterPro" id="IPR014543">
    <property type="entry name" value="UCP028291"/>
</dbReference>
<dbReference type="PANTHER" id="PTHR30157:SF0">
    <property type="entry name" value="NADPH-DEPENDENT FERRIC-CHELATE REDUCTASE"/>
    <property type="match status" value="1"/>
</dbReference>
<dbReference type="SUPFAM" id="SSF63380">
    <property type="entry name" value="Riboflavin synthase domain-like"/>
    <property type="match status" value="1"/>
</dbReference>
<comment type="similarity">
    <text evidence="1">Belongs to the SIP oxidoreductase family.</text>
</comment>
<dbReference type="Pfam" id="PF04954">
    <property type="entry name" value="SIP"/>
    <property type="match status" value="1"/>
</dbReference>
<organism evidence="3 4">
    <name type="scientific">Thalassospira profundimaris</name>
    <dbReference type="NCBI Taxonomy" id="502049"/>
    <lineage>
        <taxon>Bacteria</taxon>
        <taxon>Pseudomonadati</taxon>
        <taxon>Pseudomonadota</taxon>
        <taxon>Alphaproteobacteria</taxon>
        <taxon>Rhodospirillales</taxon>
        <taxon>Thalassospiraceae</taxon>
        <taxon>Thalassospira</taxon>
    </lineage>
</organism>
<protein>
    <submittedName>
        <fullName evidence="3">Siderophore-interacting protein</fullName>
    </submittedName>
</protein>
<dbReference type="Gene3D" id="2.40.30.10">
    <property type="entry name" value="Translation factors"/>
    <property type="match status" value="1"/>
</dbReference>
<dbReference type="Proteomes" id="UP000253061">
    <property type="component" value="Unassembled WGS sequence"/>
</dbReference>
<dbReference type="InterPro" id="IPR017927">
    <property type="entry name" value="FAD-bd_FR_type"/>
</dbReference>
<dbReference type="EMBL" id="JPWB01000001">
    <property type="protein sequence ID" value="RCK25407.1"/>
    <property type="molecule type" value="Genomic_DNA"/>
</dbReference>
<dbReference type="Gene3D" id="3.30.310.50">
    <property type="entry name" value="Alpha-D-phosphohexomutase, C-terminal domain"/>
    <property type="match status" value="1"/>
</dbReference>
<dbReference type="InterPro" id="IPR039261">
    <property type="entry name" value="FNR_nucleotide-bd"/>
</dbReference>